<dbReference type="OrthoDB" id="6134417at2759"/>
<dbReference type="PANTHER" id="PTHR19871:SF45">
    <property type="entry name" value="NACHT DOMAIN-CONTAINING PROTEIN"/>
    <property type="match status" value="1"/>
</dbReference>
<comment type="caution">
    <text evidence="5">The sequence shown here is derived from an EMBL/GenBank/DDBJ whole genome shotgun (WGS) entry which is preliminary data.</text>
</comment>
<reference evidence="5 6" key="1">
    <citation type="journal article" date="2017" name="PLoS Biol.">
        <title>The sea cucumber genome provides insights into morphological evolution and visceral regeneration.</title>
        <authorList>
            <person name="Zhang X."/>
            <person name="Sun L."/>
            <person name="Yuan J."/>
            <person name="Sun Y."/>
            <person name="Gao Y."/>
            <person name="Zhang L."/>
            <person name="Li S."/>
            <person name="Dai H."/>
            <person name="Hamel J.F."/>
            <person name="Liu C."/>
            <person name="Yu Y."/>
            <person name="Liu S."/>
            <person name="Lin W."/>
            <person name="Guo K."/>
            <person name="Jin S."/>
            <person name="Xu P."/>
            <person name="Storey K.B."/>
            <person name="Huan P."/>
            <person name="Zhang T."/>
            <person name="Zhou Y."/>
            <person name="Zhang J."/>
            <person name="Lin C."/>
            <person name="Li X."/>
            <person name="Xing L."/>
            <person name="Huo D."/>
            <person name="Sun M."/>
            <person name="Wang L."/>
            <person name="Mercier A."/>
            <person name="Li F."/>
            <person name="Yang H."/>
            <person name="Xiang J."/>
        </authorList>
    </citation>
    <scope>NUCLEOTIDE SEQUENCE [LARGE SCALE GENOMIC DNA]</scope>
    <source>
        <strain evidence="5">Shaxun</strain>
        <tissue evidence="5">Muscle</tissue>
    </source>
</reference>
<dbReference type="SUPFAM" id="SSF50998">
    <property type="entry name" value="Quinoprotein alcohol dehydrogenase-like"/>
    <property type="match status" value="1"/>
</dbReference>
<dbReference type="Gene3D" id="2.130.10.10">
    <property type="entry name" value="YVTN repeat-like/Quinoprotein amine dehydrogenase"/>
    <property type="match status" value="2"/>
</dbReference>
<evidence type="ECO:0000313" key="6">
    <source>
        <dbReference type="Proteomes" id="UP000230750"/>
    </source>
</evidence>
<keyword evidence="2" id="KW-0677">Repeat</keyword>
<sequence>MEGLHGQADALRQLESYLTSNKTMPLILQGSSGSGKTVLAAACTKHCSPKTACVVRFVGASQESLTINQIFRSACEQMACLYGEHIPITSGGMESLQKFLPKLLDKVAIERPLTLILDGVDQLADSVSNFDWLPKTLPPYVKMILTCNSNKSKVYSSLKSYLGDSAIYMDVPPFKQAETSKLTDLTMKSISRKLTVEQLRLLKAANAKCPNPLYMQLSCRMASKMKSYSTQEDVRLENDVFSQINALLESLEARYGEDAVAHTLSYITACRYGIRDGEMMDVLSCDDKVLDSLFANSSVVIRRVPSLLWMSLSLELQAFLIERTAQNMHITCWKYPIFGEVVRRRYMSRDLDSKQFHRNLQDYFQSRWSKKKKPFTTEGGIEAQVDRFVLSQPDKYGNYANVRKYQELPFQAFKAGEQDFAKKFIWNADWLNRKMQCCSVYEFISDIALASSVSNAEDADLVTLRQLIELSSYALSCNGAQLFPHLQQRIKMHSNIHKSSHPKITKLLESAVKYHILKFFLSDGLLCQNSDTAQQQPDGATPQGPAITRLFRMKGNPSHMLSLSTNKKEVIVWDILSRKAVRTLKGIQSPRDVRFIDEHMIVVLCNRELKIFNLELGTFETKLKGIMNLGMPYFALHDKDHVVALARNRMNVNVINVESGNIVSTFKAGEDRFINSLLVSDNGLRCVCGDETQKPSPLLVWDLQNRKLIHDFRIQQHEFVTKMAAISTDGHYVVSVIRELEDLSRNFVIVYDLQSGQLFKKWKPPVNTTCVDISSEGMCVINGCEDAAVLVWDLVSGSLKYRLVGHTHPVDTICLSEKGTHCLTYDSTNQDRSVILWNLLTGECLACITPDRPISCCQISADGSCAVIGLVGHPDIVTVRLLDESGKPKKIVDKAFGETSRKGNV</sequence>
<feature type="non-terminal residue" evidence="5">
    <location>
        <position position="905"/>
    </location>
</feature>
<dbReference type="InterPro" id="IPR057588">
    <property type="entry name" value="NWD1/2-like_WH"/>
</dbReference>
<dbReference type="Gene3D" id="1.25.40.370">
    <property type="match status" value="1"/>
</dbReference>
<evidence type="ECO:0000259" key="4">
    <source>
        <dbReference type="Pfam" id="PF25469"/>
    </source>
</evidence>
<evidence type="ECO:0000256" key="2">
    <source>
        <dbReference type="ARBA" id="ARBA00022737"/>
    </source>
</evidence>
<dbReference type="InterPro" id="IPR011047">
    <property type="entry name" value="Quinoprotein_ADH-like_sf"/>
</dbReference>
<dbReference type="AlphaFoldDB" id="A0A2G8LS23"/>
<dbReference type="InterPro" id="IPR007111">
    <property type="entry name" value="NACHT_NTPase"/>
</dbReference>
<dbReference type="SUPFAM" id="SSF52540">
    <property type="entry name" value="P-loop containing nucleoside triphosphate hydrolases"/>
    <property type="match status" value="1"/>
</dbReference>
<feature type="domain" description="NWD1/2-like winged helix-turn-helix" evidence="4">
    <location>
        <begin position="238"/>
        <end position="352"/>
    </location>
</feature>
<proteinExistence type="predicted"/>
<dbReference type="STRING" id="307972.A0A2G8LS23"/>
<dbReference type="InterPro" id="IPR052752">
    <property type="entry name" value="NACHT-WD_repeat"/>
</dbReference>
<dbReference type="InterPro" id="IPR015943">
    <property type="entry name" value="WD40/YVTN_repeat-like_dom_sf"/>
</dbReference>
<gene>
    <name evidence="5" type="ORF">BSL78_00060</name>
</gene>
<dbReference type="SMART" id="SM00320">
    <property type="entry name" value="WD40"/>
    <property type="match status" value="5"/>
</dbReference>
<feature type="domain" description="NACHT" evidence="3">
    <location>
        <begin position="26"/>
        <end position="182"/>
    </location>
</feature>
<name>A0A2G8LS23_STIJA</name>
<dbReference type="PANTHER" id="PTHR19871">
    <property type="entry name" value="BETA TRANSDUCIN-RELATED PROTEIN"/>
    <property type="match status" value="1"/>
</dbReference>
<keyword evidence="1" id="KW-0853">WD repeat</keyword>
<accession>A0A2G8LS23</accession>
<evidence type="ECO:0000259" key="3">
    <source>
        <dbReference type="Pfam" id="PF05729"/>
    </source>
</evidence>
<organism evidence="5 6">
    <name type="scientific">Stichopus japonicus</name>
    <name type="common">Sea cucumber</name>
    <dbReference type="NCBI Taxonomy" id="307972"/>
    <lineage>
        <taxon>Eukaryota</taxon>
        <taxon>Metazoa</taxon>
        <taxon>Echinodermata</taxon>
        <taxon>Eleutherozoa</taxon>
        <taxon>Echinozoa</taxon>
        <taxon>Holothuroidea</taxon>
        <taxon>Aspidochirotacea</taxon>
        <taxon>Aspidochirotida</taxon>
        <taxon>Stichopodidae</taxon>
        <taxon>Apostichopus</taxon>
    </lineage>
</organism>
<keyword evidence="6" id="KW-1185">Reference proteome</keyword>
<dbReference type="InterPro" id="IPR001680">
    <property type="entry name" value="WD40_rpt"/>
</dbReference>
<dbReference type="Proteomes" id="UP000230750">
    <property type="component" value="Unassembled WGS sequence"/>
</dbReference>
<dbReference type="Pfam" id="PF25469">
    <property type="entry name" value="WHD_NWD1"/>
    <property type="match status" value="1"/>
</dbReference>
<protein>
    <submittedName>
        <fullName evidence="5">Putative NACHT and WD repeat domain-containing protein 1 isoform X2</fullName>
    </submittedName>
</protein>
<evidence type="ECO:0000313" key="5">
    <source>
        <dbReference type="EMBL" id="PIK63053.1"/>
    </source>
</evidence>
<dbReference type="Gene3D" id="3.40.50.300">
    <property type="entry name" value="P-loop containing nucleotide triphosphate hydrolases"/>
    <property type="match status" value="1"/>
</dbReference>
<dbReference type="InterPro" id="IPR027417">
    <property type="entry name" value="P-loop_NTPase"/>
</dbReference>
<evidence type="ECO:0000256" key="1">
    <source>
        <dbReference type="ARBA" id="ARBA00022574"/>
    </source>
</evidence>
<dbReference type="Pfam" id="PF05729">
    <property type="entry name" value="NACHT"/>
    <property type="match status" value="1"/>
</dbReference>
<dbReference type="EMBL" id="MRZV01000001">
    <property type="protein sequence ID" value="PIK63053.1"/>
    <property type="molecule type" value="Genomic_DNA"/>
</dbReference>